<dbReference type="EMBL" id="BQKI01000017">
    <property type="protein sequence ID" value="GJN09988.1"/>
    <property type="molecule type" value="Genomic_DNA"/>
</dbReference>
<dbReference type="Pfam" id="PF14363">
    <property type="entry name" value="AAA_assoc"/>
    <property type="match status" value="1"/>
</dbReference>
<feature type="domain" description="AAA+ ATPase" evidence="7">
    <location>
        <begin position="243"/>
        <end position="388"/>
    </location>
</feature>
<dbReference type="AlphaFoldDB" id="A0AAV5DGD3"/>
<evidence type="ECO:0000256" key="3">
    <source>
        <dbReference type="ARBA" id="ARBA00022842"/>
    </source>
</evidence>
<dbReference type="InterPro" id="IPR050747">
    <property type="entry name" value="Mitochondrial_chaperone_BCS1"/>
</dbReference>
<dbReference type="InterPro" id="IPR027417">
    <property type="entry name" value="P-loop_NTPase"/>
</dbReference>
<dbReference type="InterPro" id="IPR003593">
    <property type="entry name" value="AAA+_ATPase"/>
</dbReference>
<dbReference type="PANTHER" id="PTHR23070">
    <property type="entry name" value="BCS1 AAA-TYPE ATPASE"/>
    <property type="match status" value="1"/>
</dbReference>
<feature type="compositionally biased region" description="Acidic residues" evidence="6">
    <location>
        <begin position="462"/>
        <end position="497"/>
    </location>
</feature>
<evidence type="ECO:0000256" key="4">
    <source>
        <dbReference type="ARBA" id="ARBA00049360"/>
    </source>
</evidence>
<keyword evidence="5" id="KW-0547">Nucleotide-binding</keyword>
<feature type="region of interest" description="Disordered" evidence="6">
    <location>
        <begin position="461"/>
        <end position="498"/>
    </location>
</feature>
<evidence type="ECO:0000313" key="8">
    <source>
        <dbReference type="EMBL" id="GJN09988.1"/>
    </source>
</evidence>
<evidence type="ECO:0000256" key="5">
    <source>
        <dbReference type="RuleBase" id="RU003651"/>
    </source>
</evidence>
<evidence type="ECO:0000256" key="1">
    <source>
        <dbReference type="ARBA" id="ARBA00001946"/>
    </source>
</evidence>
<dbReference type="PROSITE" id="PS00674">
    <property type="entry name" value="AAA"/>
    <property type="match status" value="1"/>
</dbReference>
<comment type="caution">
    <text evidence="8">The sequence shown here is derived from an EMBL/GenBank/DDBJ whole genome shotgun (WGS) entry which is preliminary data.</text>
</comment>
<keyword evidence="9" id="KW-1185">Reference proteome</keyword>
<proteinExistence type="inferred from homology"/>
<accession>A0AAV5DGD3</accession>
<dbReference type="SUPFAM" id="SSF52540">
    <property type="entry name" value="P-loop containing nucleoside triphosphate hydrolases"/>
    <property type="match status" value="1"/>
</dbReference>
<reference evidence="8" key="1">
    <citation type="journal article" date="2018" name="DNA Res.">
        <title>Multiple hybrid de novo genome assembly of finger millet, an orphan allotetraploid crop.</title>
        <authorList>
            <person name="Hatakeyama M."/>
            <person name="Aluri S."/>
            <person name="Balachadran M.T."/>
            <person name="Sivarajan S.R."/>
            <person name="Patrignani A."/>
            <person name="Gruter S."/>
            <person name="Poveda L."/>
            <person name="Shimizu-Inatsugi R."/>
            <person name="Baeten J."/>
            <person name="Francoijs K.J."/>
            <person name="Nataraja K.N."/>
            <person name="Reddy Y.A.N."/>
            <person name="Phadnis S."/>
            <person name="Ravikumar R.L."/>
            <person name="Schlapbach R."/>
            <person name="Sreeman S.M."/>
            <person name="Shimizu K.K."/>
        </authorList>
    </citation>
    <scope>NUCLEOTIDE SEQUENCE</scope>
</reference>
<dbReference type="InterPro" id="IPR003960">
    <property type="entry name" value="ATPase_AAA_CS"/>
</dbReference>
<protein>
    <recommendedName>
        <fullName evidence="7">AAA+ ATPase domain-containing protein</fullName>
    </recommendedName>
</protein>
<organism evidence="8 9">
    <name type="scientific">Eleusine coracana subsp. coracana</name>
    <dbReference type="NCBI Taxonomy" id="191504"/>
    <lineage>
        <taxon>Eukaryota</taxon>
        <taxon>Viridiplantae</taxon>
        <taxon>Streptophyta</taxon>
        <taxon>Embryophyta</taxon>
        <taxon>Tracheophyta</taxon>
        <taxon>Spermatophyta</taxon>
        <taxon>Magnoliopsida</taxon>
        <taxon>Liliopsida</taxon>
        <taxon>Poales</taxon>
        <taxon>Poaceae</taxon>
        <taxon>PACMAD clade</taxon>
        <taxon>Chloridoideae</taxon>
        <taxon>Cynodonteae</taxon>
        <taxon>Eleusininae</taxon>
        <taxon>Eleusine</taxon>
    </lineage>
</organism>
<dbReference type="GO" id="GO:0005524">
    <property type="term" value="F:ATP binding"/>
    <property type="evidence" value="ECO:0007669"/>
    <property type="project" value="UniProtKB-KW"/>
</dbReference>
<dbReference type="InterPro" id="IPR003959">
    <property type="entry name" value="ATPase_AAA_core"/>
</dbReference>
<evidence type="ECO:0000256" key="6">
    <source>
        <dbReference type="SAM" id="MobiDB-lite"/>
    </source>
</evidence>
<dbReference type="Pfam" id="PF00004">
    <property type="entry name" value="AAA"/>
    <property type="match status" value="1"/>
</dbReference>
<dbReference type="SMART" id="SM00382">
    <property type="entry name" value="AAA"/>
    <property type="match status" value="1"/>
</dbReference>
<dbReference type="InterPro" id="IPR058017">
    <property type="entry name" value="At3g28540-like_C"/>
</dbReference>
<dbReference type="InterPro" id="IPR025753">
    <property type="entry name" value="AAA_N_dom"/>
</dbReference>
<feature type="compositionally biased region" description="Basic and acidic residues" evidence="6">
    <location>
        <begin position="564"/>
        <end position="576"/>
    </location>
</feature>
<comment type="catalytic activity">
    <reaction evidence="4">
        <text>ATP + H2O = ADP + phosphate + H(+)</text>
        <dbReference type="Rhea" id="RHEA:13065"/>
        <dbReference type="ChEBI" id="CHEBI:15377"/>
        <dbReference type="ChEBI" id="CHEBI:15378"/>
        <dbReference type="ChEBI" id="CHEBI:30616"/>
        <dbReference type="ChEBI" id="CHEBI:43474"/>
        <dbReference type="ChEBI" id="CHEBI:456216"/>
    </reaction>
</comment>
<dbReference type="Proteomes" id="UP001054889">
    <property type="component" value="Unassembled WGS sequence"/>
</dbReference>
<dbReference type="Pfam" id="PF25568">
    <property type="entry name" value="AAA_lid_At3g28540"/>
    <property type="match status" value="1"/>
</dbReference>
<dbReference type="GO" id="GO:0016887">
    <property type="term" value="F:ATP hydrolysis activity"/>
    <property type="evidence" value="ECO:0007669"/>
    <property type="project" value="InterPro"/>
</dbReference>
<keyword evidence="3" id="KW-0460">Magnesium</keyword>
<dbReference type="Gene3D" id="6.10.280.40">
    <property type="match status" value="1"/>
</dbReference>
<sequence length="585" mass="65395">MAAASTALAKPGAASQVWRFVMANFGSSWFLLGPLLAAYAPRRLFQTYFNLFLRRHARRLLNFVDPYVSIDFWECPPILRYAALQPLASAPDTTYEEVKAYLSSACSEQDARELRAEGAKEGDGLVLSLNDGQDVADEFRGATLWWSSVPTDELVVAHAAHDQQQNADHDGRRCQRLTFHRRHRRLVVDEYLPHVRRRSRDILFANRRRRLYTNNRTTGYASAYDKTWSFEEGDHGRPRRVPQQPGLLLHGPPGTGKSTMVAAMANYLNYDIYDVELTVVSNNNDLRKLLIQTTSKSIIVIEDIDCSLDLTGKRDGKKKKPAPTSPYGLHGGGSEVTLSGLLNFIDGLWSACGGERVVVFTTSHVDQLDPALIRRGRMDMHIEMSYCGFEAFKTLAKNYLDIHAHRLFAAVEEQLKEVEITPADVAECLMTAKRAGYGEDAALEFLIEELKKKGAEAKAAAAEEEAVQTNESEADNDDDEYEYEKDREDVEDEDDPESVIPADISKYLVAVSNIAGLGDLSSIKNLIGDLKKKRADAKEELQKMGTGAKEAAVEANVPQTENNEVEKNVRESKDARTWGSQEEEN</sequence>
<dbReference type="Gene3D" id="3.40.50.300">
    <property type="entry name" value="P-loop containing nucleotide triphosphate hydrolases"/>
    <property type="match status" value="1"/>
</dbReference>
<comment type="cofactor">
    <cofactor evidence="1">
        <name>Mg(2+)</name>
        <dbReference type="ChEBI" id="CHEBI:18420"/>
    </cofactor>
</comment>
<evidence type="ECO:0000256" key="2">
    <source>
        <dbReference type="ARBA" id="ARBA00007448"/>
    </source>
</evidence>
<evidence type="ECO:0000259" key="7">
    <source>
        <dbReference type="SMART" id="SM00382"/>
    </source>
</evidence>
<comment type="similarity">
    <text evidence="2">Belongs to the AAA ATPase family. BCS1 subfamily.</text>
</comment>
<keyword evidence="5" id="KW-0067">ATP-binding</keyword>
<feature type="region of interest" description="Disordered" evidence="6">
    <location>
        <begin position="542"/>
        <end position="585"/>
    </location>
</feature>
<reference evidence="8" key="2">
    <citation type="submission" date="2021-12" db="EMBL/GenBank/DDBJ databases">
        <title>Resequencing data analysis of finger millet.</title>
        <authorList>
            <person name="Hatakeyama M."/>
            <person name="Aluri S."/>
            <person name="Balachadran M.T."/>
            <person name="Sivarajan S.R."/>
            <person name="Poveda L."/>
            <person name="Shimizu-Inatsugi R."/>
            <person name="Schlapbach R."/>
            <person name="Sreeman S.M."/>
            <person name="Shimizu K.K."/>
        </authorList>
    </citation>
    <scope>NUCLEOTIDE SEQUENCE</scope>
</reference>
<dbReference type="GO" id="GO:0006950">
    <property type="term" value="P:response to stress"/>
    <property type="evidence" value="ECO:0007669"/>
    <property type="project" value="UniProtKB-ARBA"/>
</dbReference>
<name>A0AAV5DGD3_ELECO</name>
<gene>
    <name evidence="8" type="primary">ga28046</name>
    <name evidence="8" type="ORF">PR202_ga28046</name>
</gene>
<feature type="region of interest" description="Disordered" evidence="6">
    <location>
        <begin position="231"/>
        <end position="254"/>
    </location>
</feature>
<evidence type="ECO:0000313" key="9">
    <source>
        <dbReference type="Proteomes" id="UP001054889"/>
    </source>
</evidence>